<accession>X1NZU6</accession>
<gene>
    <name evidence="3" type="ORF">S06H3_27108</name>
</gene>
<reference evidence="3" key="1">
    <citation type="journal article" date="2014" name="Front. Microbiol.">
        <title>High frequency of phylogenetically diverse reductive dehalogenase-homologous genes in deep subseafloor sedimentary metagenomes.</title>
        <authorList>
            <person name="Kawai M."/>
            <person name="Futagami T."/>
            <person name="Toyoda A."/>
            <person name="Takaki Y."/>
            <person name="Nishi S."/>
            <person name="Hori S."/>
            <person name="Arai W."/>
            <person name="Tsubouchi T."/>
            <person name="Morono Y."/>
            <person name="Uchiyama I."/>
            <person name="Ito T."/>
            <person name="Fujiyama A."/>
            <person name="Inagaki F."/>
            <person name="Takami H."/>
        </authorList>
    </citation>
    <scope>NUCLEOTIDE SEQUENCE</scope>
    <source>
        <strain evidence="3">Expedition CK06-06</strain>
    </source>
</reference>
<dbReference type="EMBL" id="BARV01015707">
    <property type="protein sequence ID" value="GAI32315.1"/>
    <property type="molecule type" value="Genomic_DNA"/>
</dbReference>
<organism evidence="3">
    <name type="scientific">marine sediment metagenome</name>
    <dbReference type="NCBI Taxonomy" id="412755"/>
    <lineage>
        <taxon>unclassified sequences</taxon>
        <taxon>metagenomes</taxon>
        <taxon>ecological metagenomes</taxon>
    </lineage>
</organism>
<sequence>MKRVFTIPILFFLSFLLIIYFILPSYFDFKSLRQEVSEKEIKVQEQKVYLSNLQEISENLEKETESESLEKIDFALPDKISFASLLNFFQEKVSESGLILKSLAQTKTSVFQLEEEEIPSRPKPKETYFNLNVGG</sequence>
<keyword evidence="2" id="KW-0472">Membrane</keyword>
<evidence type="ECO:0000313" key="3">
    <source>
        <dbReference type="EMBL" id="GAI32315.1"/>
    </source>
</evidence>
<evidence type="ECO:0000256" key="1">
    <source>
        <dbReference type="SAM" id="Coils"/>
    </source>
</evidence>
<name>X1NZU6_9ZZZZ</name>
<feature type="non-terminal residue" evidence="3">
    <location>
        <position position="135"/>
    </location>
</feature>
<keyword evidence="2" id="KW-0812">Transmembrane</keyword>
<keyword evidence="2" id="KW-1133">Transmembrane helix</keyword>
<feature type="transmembrane region" description="Helical" evidence="2">
    <location>
        <begin position="6"/>
        <end position="23"/>
    </location>
</feature>
<protein>
    <submittedName>
        <fullName evidence="3">Uncharacterized protein</fullName>
    </submittedName>
</protein>
<feature type="coiled-coil region" evidence="1">
    <location>
        <begin position="43"/>
        <end position="70"/>
    </location>
</feature>
<comment type="caution">
    <text evidence="3">The sequence shown here is derived from an EMBL/GenBank/DDBJ whole genome shotgun (WGS) entry which is preliminary data.</text>
</comment>
<evidence type="ECO:0000256" key="2">
    <source>
        <dbReference type="SAM" id="Phobius"/>
    </source>
</evidence>
<keyword evidence="1" id="KW-0175">Coiled coil</keyword>
<dbReference type="AlphaFoldDB" id="X1NZU6"/>
<proteinExistence type="predicted"/>